<dbReference type="AlphaFoldDB" id="A0A5C4QQE3"/>
<feature type="region of interest" description="Disordered" evidence="1">
    <location>
        <begin position="138"/>
        <end position="167"/>
    </location>
</feature>
<evidence type="ECO:0000256" key="1">
    <source>
        <dbReference type="SAM" id="MobiDB-lite"/>
    </source>
</evidence>
<proteinExistence type="predicted"/>
<dbReference type="OrthoDB" id="3176919at2"/>
<organism evidence="2 3">
    <name type="scientific">Micromonospora orduensis</name>
    <dbReference type="NCBI Taxonomy" id="1420891"/>
    <lineage>
        <taxon>Bacteria</taxon>
        <taxon>Bacillati</taxon>
        <taxon>Actinomycetota</taxon>
        <taxon>Actinomycetes</taxon>
        <taxon>Micromonosporales</taxon>
        <taxon>Micromonosporaceae</taxon>
        <taxon>Micromonospora</taxon>
    </lineage>
</organism>
<dbReference type="RefSeq" id="WP_139585350.1">
    <property type="nucleotide sequence ID" value="NZ_VDFY01000164.1"/>
</dbReference>
<keyword evidence="3" id="KW-1185">Reference proteome</keyword>
<gene>
    <name evidence="2" type="ORF">FHG89_16910</name>
</gene>
<dbReference type="Proteomes" id="UP000306145">
    <property type="component" value="Unassembled WGS sequence"/>
</dbReference>
<accession>A0A5C4QQE3</accession>
<reference evidence="2 3" key="1">
    <citation type="submission" date="2019-06" db="EMBL/GenBank/DDBJ databases">
        <title>Micromonospora ordensis sp. nov., isolated from deep marine sediment.</title>
        <authorList>
            <person name="Veyisoglu A."/>
            <person name="Carro L."/>
            <person name="Klenk H.-P."/>
            <person name="Sahin N."/>
        </authorList>
    </citation>
    <scope>NUCLEOTIDE SEQUENCE [LARGE SCALE GENOMIC DNA]</scope>
    <source>
        <strain evidence="2 3">S2509</strain>
    </source>
</reference>
<protein>
    <submittedName>
        <fullName evidence="2">Uncharacterized protein</fullName>
    </submittedName>
</protein>
<comment type="caution">
    <text evidence="2">The sequence shown here is derived from an EMBL/GenBank/DDBJ whole genome shotgun (WGS) entry which is preliminary data.</text>
</comment>
<evidence type="ECO:0000313" key="3">
    <source>
        <dbReference type="Proteomes" id="UP000306145"/>
    </source>
</evidence>
<sequence>MERALEQHPDAAGRSWVLTTLAEVAARYGHRGADQLLAEAERAQATAPTPGGAVQLAMASAASATGAGQLPCAGLILQEVEAAEPAARSQRVFLCVDRIANDISRGRFAEARTALDDLTTEIDTLGVAARPLFTPWTASRTSRWGSSPRPRRAPDWRSRGPPTPGWTARASACSPRWWRFSCTGAR</sequence>
<dbReference type="EMBL" id="VDFY01000164">
    <property type="protein sequence ID" value="TNH27873.1"/>
    <property type="molecule type" value="Genomic_DNA"/>
</dbReference>
<name>A0A5C4QQE3_9ACTN</name>
<evidence type="ECO:0000313" key="2">
    <source>
        <dbReference type="EMBL" id="TNH27873.1"/>
    </source>
</evidence>